<dbReference type="HAMAP" id="MF_00110">
    <property type="entry name" value="DHQ_synthase"/>
    <property type="match status" value="1"/>
</dbReference>
<keyword evidence="11 19" id="KW-0028">Amino-acid biosynthesis</keyword>
<dbReference type="Pfam" id="PF01761">
    <property type="entry name" value="DHQ_synthase"/>
    <property type="match status" value="1"/>
</dbReference>
<proteinExistence type="inferred from homology"/>
<keyword evidence="18 19" id="KW-0170">Cobalt</keyword>
<comment type="catalytic activity">
    <reaction evidence="1 19">
        <text>7-phospho-2-dehydro-3-deoxy-D-arabino-heptonate = 3-dehydroquinate + phosphate</text>
        <dbReference type="Rhea" id="RHEA:21968"/>
        <dbReference type="ChEBI" id="CHEBI:32364"/>
        <dbReference type="ChEBI" id="CHEBI:43474"/>
        <dbReference type="ChEBI" id="CHEBI:58394"/>
        <dbReference type="EC" id="4.2.3.4"/>
    </reaction>
</comment>
<evidence type="ECO:0000256" key="15">
    <source>
        <dbReference type="ARBA" id="ARBA00023027"/>
    </source>
</evidence>
<dbReference type="GO" id="GO:0005737">
    <property type="term" value="C:cytoplasm"/>
    <property type="evidence" value="ECO:0007669"/>
    <property type="project" value="UniProtKB-SubCell"/>
</dbReference>
<dbReference type="EMBL" id="SJPY01000013">
    <property type="protein sequence ID" value="TWU33634.1"/>
    <property type="molecule type" value="Genomic_DNA"/>
</dbReference>
<dbReference type="Pfam" id="PF24621">
    <property type="entry name" value="DHQS_C"/>
    <property type="match status" value="1"/>
</dbReference>
<evidence type="ECO:0000256" key="16">
    <source>
        <dbReference type="ARBA" id="ARBA00023141"/>
    </source>
</evidence>
<feature type="domain" description="3-dehydroquinate synthase C-terminal" evidence="21">
    <location>
        <begin position="198"/>
        <end position="342"/>
    </location>
</feature>
<dbReference type="PIRSF" id="PIRSF001455">
    <property type="entry name" value="DHQ_synth"/>
    <property type="match status" value="1"/>
</dbReference>
<sequence>MLSGSQTPDSSLVEVSLDNRSYRIEIGTDSIGEFCQSILSALGDMSHAMVISDEAVETRWAMPIASSIAKAKTDSGDEVRVNLISIPSGETSKSFEQLDKLWQWMLESSCDRRSVVIAIGGGVIGDLAGFAAATFTRGIRFVQVPTTLLAMVDSSVGGKTGINLPTAKNMVGAFWQPSLVCIDTAILSTLPDRDFRSGLGEVVKYGVIDDAEFFHWLENNASALADRDDDAVRYAVAKSCQSKASVVGEDERETTGRRAILNYGHTFAHAIEATAGYGNVLHGEAVAIGMQMAASLAIELKLCEPDLLDRQTKLLKACGLPTTFAAADPQAMLPVMRRDKKVSHGNLRFVLPERIGSVLLLGDIQESGVINAINACKA</sequence>
<evidence type="ECO:0000259" key="21">
    <source>
        <dbReference type="Pfam" id="PF24621"/>
    </source>
</evidence>
<evidence type="ECO:0000256" key="10">
    <source>
        <dbReference type="ARBA" id="ARBA00022490"/>
    </source>
</evidence>
<feature type="binding site" evidence="19">
    <location>
        <position position="265"/>
    </location>
    <ligand>
        <name>Zn(2+)</name>
        <dbReference type="ChEBI" id="CHEBI:29105"/>
    </ligand>
</feature>
<organism evidence="22 23">
    <name type="scientific">Novipirellula aureliae</name>
    <dbReference type="NCBI Taxonomy" id="2527966"/>
    <lineage>
        <taxon>Bacteria</taxon>
        <taxon>Pseudomonadati</taxon>
        <taxon>Planctomycetota</taxon>
        <taxon>Planctomycetia</taxon>
        <taxon>Pirellulales</taxon>
        <taxon>Pirellulaceae</taxon>
        <taxon>Novipirellula</taxon>
    </lineage>
</organism>
<evidence type="ECO:0000256" key="8">
    <source>
        <dbReference type="ARBA" id="ARBA00013031"/>
    </source>
</evidence>
<comment type="subcellular location">
    <subcellularLocation>
        <location evidence="5 19">Cytoplasm</location>
    </subcellularLocation>
</comment>
<dbReference type="PANTHER" id="PTHR43622:SF7">
    <property type="entry name" value="3-DEHYDROQUINATE SYNTHASE, CHLOROPLASTIC"/>
    <property type="match status" value="1"/>
</dbReference>
<keyword evidence="15 19" id="KW-0520">NAD</keyword>
<dbReference type="InterPro" id="IPR056179">
    <property type="entry name" value="DHQS_C"/>
</dbReference>
<evidence type="ECO:0000256" key="4">
    <source>
        <dbReference type="ARBA" id="ARBA00003485"/>
    </source>
</evidence>
<feature type="binding site" evidence="19">
    <location>
        <position position="201"/>
    </location>
    <ligand>
        <name>Zn(2+)</name>
        <dbReference type="ChEBI" id="CHEBI:29105"/>
    </ligand>
</feature>
<evidence type="ECO:0000256" key="2">
    <source>
        <dbReference type="ARBA" id="ARBA00001911"/>
    </source>
</evidence>
<dbReference type="InterPro" id="IPR016037">
    <property type="entry name" value="DHQ_synth_AroB"/>
</dbReference>
<dbReference type="NCBIfam" id="TIGR01357">
    <property type="entry name" value="aroB"/>
    <property type="match status" value="1"/>
</dbReference>
<keyword evidence="23" id="KW-1185">Reference proteome</keyword>
<feature type="binding site" evidence="19">
    <location>
        <begin position="146"/>
        <end position="147"/>
    </location>
    <ligand>
        <name>NAD(+)</name>
        <dbReference type="ChEBI" id="CHEBI:57540"/>
    </ligand>
</feature>
<evidence type="ECO:0000256" key="18">
    <source>
        <dbReference type="ARBA" id="ARBA00023285"/>
    </source>
</evidence>
<evidence type="ECO:0000256" key="14">
    <source>
        <dbReference type="ARBA" id="ARBA00022833"/>
    </source>
</evidence>
<comment type="cofactor">
    <cofactor evidence="2 19">
        <name>NAD(+)</name>
        <dbReference type="ChEBI" id="CHEBI:57540"/>
    </cofactor>
</comment>
<feature type="binding site" evidence="19">
    <location>
        <begin position="122"/>
        <end position="126"/>
    </location>
    <ligand>
        <name>NAD(+)</name>
        <dbReference type="ChEBI" id="CHEBI:57540"/>
    </ligand>
</feature>
<keyword evidence="16 19" id="KW-0057">Aromatic amino acid biosynthesis</keyword>
<comment type="caution">
    <text evidence="19">Lacks conserved residue(s) required for the propagation of feature annotation.</text>
</comment>
<dbReference type="AlphaFoldDB" id="A0A5C6DCQ3"/>
<accession>A0A5C6DCQ3</accession>
<reference evidence="22 23" key="1">
    <citation type="submission" date="2019-02" db="EMBL/GenBank/DDBJ databases">
        <title>Deep-cultivation of Planctomycetes and their phenomic and genomic characterization uncovers novel biology.</title>
        <authorList>
            <person name="Wiegand S."/>
            <person name="Jogler M."/>
            <person name="Boedeker C."/>
            <person name="Pinto D."/>
            <person name="Vollmers J."/>
            <person name="Rivas-Marin E."/>
            <person name="Kohn T."/>
            <person name="Peeters S.H."/>
            <person name="Heuer A."/>
            <person name="Rast P."/>
            <person name="Oberbeckmann S."/>
            <person name="Bunk B."/>
            <person name="Jeske O."/>
            <person name="Meyerdierks A."/>
            <person name="Storesund J.E."/>
            <person name="Kallscheuer N."/>
            <person name="Luecker S."/>
            <person name="Lage O.M."/>
            <person name="Pohl T."/>
            <person name="Merkel B.J."/>
            <person name="Hornburger P."/>
            <person name="Mueller R.-W."/>
            <person name="Bruemmer F."/>
            <person name="Labrenz M."/>
            <person name="Spormann A.M."/>
            <person name="Op Den Camp H."/>
            <person name="Overmann J."/>
            <person name="Amann R."/>
            <person name="Jetten M.S.M."/>
            <person name="Mascher T."/>
            <person name="Medema M.H."/>
            <person name="Devos D.P."/>
            <person name="Kaster A.-K."/>
            <person name="Ovreas L."/>
            <person name="Rohde M."/>
            <person name="Galperin M.Y."/>
            <person name="Jogler C."/>
        </authorList>
    </citation>
    <scope>NUCLEOTIDE SEQUENCE [LARGE SCALE GENOMIC DNA]</scope>
    <source>
        <strain evidence="22 23">Q31b</strain>
    </source>
</reference>
<feature type="binding site" evidence="19">
    <location>
        <begin position="88"/>
        <end position="93"/>
    </location>
    <ligand>
        <name>NAD(+)</name>
        <dbReference type="ChEBI" id="CHEBI:57540"/>
    </ligand>
</feature>
<comment type="caution">
    <text evidence="22">The sequence shown here is derived from an EMBL/GenBank/DDBJ whole genome shotgun (WGS) entry which is preliminary data.</text>
</comment>
<keyword evidence="10 19" id="KW-0963">Cytoplasm</keyword>
<dbReference type="GO" id="GO:0003856">
    <property type="term" value="F:3-dehydroquinate synthase activity"/>
    <property type="evidence" value="ECO:0007669"/>
    <property type="project" value="UniProtKB-UniRule"/>
</dbReference>
<evidence type="ECO:0000313" key="22">
    <source>
        <dbReference type="EMBL" id="TWU33634.1"/>
    </source>
</evidence>
<evidence type="ECO:0000259" key="20">
    <source>
        <dbReference type="Pfam" id="PF01761"/>
    </source>
</evidence>
<comment type="function">
    <text evidence="4 19">Catalyzes the conversion of 3-deoxy-D-arabino-heptulosonate 7-phosphate (DAHP) to dehydroquinate (DHQ).</text>
</comment>
<evidence type="ECO:0000256" key="7">
    <source>
        <dbReference type="ARBA" id="ARBA00005412"/>
    </source>
</evidence>
<dbReference type="Gene3D" id="3.40.50.1970">
    <property type="match status" value="1"/>
</dbReference>
<evidence type="ECO:0000256" key="3">
    <source>
        <dbReference type="ARBA" id="ARBA00001947"/>
    </source>
</evidence>
<dbReference type="PANTHER" id="PTHR43622">
    <property type="entry name" value="3-DEHYDROQUINATE SYNTHASE"/>
    <property type="match status" value="1"/>
</dbReference>
<name>A0A5C6DCQ3_9BACT</name>
<keyword evidence="12 19" id="KW-0479">Metal-binding</keyword>
<comment type="pathway">
    <text evidence="6 19">Metabolic intermediate biosynthesis; chorismate biosynthesis; chorismate from D-erythrose 4-phosphate and phosphoenolpyruvate: step 2/7.</text>
</comment>
<comment type="similarity">
    <text evidence="7 19">Belongs to the sugar phosphate cyclases superfamily. Dehydroquinate synthase family.</text>
</comment>
<feature type="binding site" evidence="19">
    <location>
        <position position="159"/>
    </location>
    <ligand>
        <name>NAD(+)</name>
        <dbReference type="ChEBI" id="CHEBI:57540"/>
    </ligand>
</feature>
<evidence type="ECO:0000256" key="6">
    <source>
        <dbReference type="ARBA" id="ARBA00004661"/>
    </source>
</evidence>
<keyword evidence="17 19" id="KW-0456">Lyase</keyword>
<dbReference type="UniPathway" id="UPA00053">
    <property type="reaction ID" value="UER00085"/>
</dbReference>
<evidence type="ECO:0000313" key="23">
    <source>
        <dbReference type="Proteomes" id="UP000315471"/>
    </source>
</evidence>
<dbReference type="GO" id="GO:0009423">
    <property type="term" value="P:chorismate biosynthetic process"/>
    <property type="evidence" value="ECO:0007669"/>
    <property type="project" value="UniProtKB-UniRule"/>
</dbReference>
<gene>
    <name evidence="22" type="primary">aroB_2</name>
    <name evidence="19" type="synonym">aroB</name>
    <name evidence="22" type="ORF">Q31b_56910</name>
</gene>
<evidence type="ECO:0000256" key="9">
    <source>
        <dbReference type="ARBA" id="ARBA00017684"/>
    </source>
</evidence>
<feature type="binding site" evidence="19">
    <location>
        <position position="282"/>
    </location>
    <ligand>
        <name>Zn(2+)</name>
        <dbReference type="ChEBI" id="CHEBI:29105"/>
    </ligand>
</feature>
<dbReference type="FunFam" id="3.40.50.1970:FF:000007">
    <property type="entry name" value="Pentafunctional AROM polypeptide"/>
    <property type="match status" value="1"/>
</dbReference>
<dbReference type="Gene3D" id="1.20.1090.10">
    <property type="entry name" value="Dehydroquinate synthase-like - alpha domain"/>
    <property type="match status" value="1"/>
</dbReference>
<evidence type="ECO:0000256" key="12">
    <source>
        <dbReference type="ARBA" id="ARBA00022723"/>
    </source>
</evidence>
<keyword evidence="13 19" id="KW-0547">Nucleotide-binding</keyword>
<comment type="cofactor">
    <cofactor evidence="19">
        <name>Co(2+)</name>
        <dbReference type="ChEBI" id="CHEBI:48828"/>
    </cofactor>
    <cofactor evidence="19">
        <name>Zn(2+)</name>
        <dbReference type="ChEBI" id="CHEBI:29105"/>
    </cofactor>
    <text evidence="19">Binds 1 divalent metal cation per subunit. Can use either Co(2+) or Zn(2+).</text>
</comment>
<dbReference type="GO" id="GO:0046872">
    <property type="term" value="F:metal ion binding"/>
    <property type="evidence" value="ECO:0007669"/>
    <property type="project" value="UniProtKB-KW"/>
</dbReference>
<evidence type="ECO:0000256" key="11">
    <source>
        <dbReference type="ARBA" id="ARBA00022605"/>
    </source>
</evidence>
<dbReference type="GO" id="GO:0008652">
    <property type="term" value="P:amino acid biosynthetic process"/>
    <property type="evidence" value="ECO:0007669"/>
    <property type="project" value="UniProtKB-KW"/>
</dbReference>
<protein>
    <recommendedName>
        <fullName evidence="9 19">3-dehydroquinate synthase</fullName>
        <shortName evidence="19">DHQS</shortName>
        <ecNumber evidence="8 19">4.2.3.4</ecNumber>
    </recommendedName>
</protein>
<dbReference type="InterPro" id="IPR050071">
    <property type="entry name" value="Dehydroquinate_synthase"/>
</dbReference>
<dbReference type="InterPro" id="IPR030963">
    <property type="entry name" value="DHQ_synth_fam"/>
</dbReference>
<dbReference type="GO" id="GO:0000166">
    <property type="term" value="F:nucleotide binding"/>
    <property type="evidence" value="ECO:0007669"/>
    <property type="project" value="UniProtKB-KW"/>
</dbReference>
<comment type="cofactor">
    <cofactor evidence="3">
        <name>Zn(2+)</name>
        <dbReference type="ChEBI" id="CHEBI:29105"/>
    </cofactor>
</comment>
<evidence type="ECO:0000256" key="19">
    <source>
        <dbReference type="HAMAP-Rule" id="MF_00110"/>
    </source>
</evidence>
<dbReference type="InterPro" id="IPR030960">
    <property type="entry name" value="DHQS/DOIS_N"/>
</dbReference>
<evidence type="ECO:0000256" key="13">
    <source>
        <dbReference type="ARBA" id="ARBA00022741"/>
    </source>
</evidence>
<dbReference type="OrthoDB" id="9806583at2"/>
<dbReference type="GO" id="GO:0009073">
    <property type="term" value="P:aromatic amino acid family biosynthetic process"/>
    <property type="evidence" value="ECO:0007669"/>
    <property type="project" value="UniProtKB-KW"/>
</dbReference>
<dbReference type="CDD" id="cd08195">
    <property type="entry name" value="DHQS"/>
    <property type="match status" value="1"/>
</dbReference>
<evidence type="ECO:0000256" key="5">
    <source>
        <dbReference type="ARBA" id="ARBA00004496"/>
    </source>
</evidence>
<dbReference type="SUPFAM" id="SSF56796">
    <property type="entry name" value="Dehydroquinate synthase-like"/>
    <property type="match status" value="1"/>
</dbReference>
<dbReference type="Proteomes" id="UP000315471">
    <property type="component" value="Unassembled WGS sequence"/>
</dbReference>
<dbReference type="EC" id="4.2.3.4" evidence="8 19"/>
<evidence type="ECO:0000256" key="1">
    <source>
        <dbReference type="ARBA" id="ARBA00001393"/>
    </source>
</evidence>
<dbReference type="RefSeq" id="WP_146602749.1">
    <property type="nucleotide sequence ID" value="NZ_SJPY01000013.1"/>
</dbReference>
<feature type="binding site" evidence="19">
    <location>
        <position position="168"/>
    </location>
    <ligand>
        <name>NAD(+)</name>
        <dbReference type="ChEBI" id="CHEBI:57540"/>
    </ligand>
</feature>
<feature type="domain" description="3-dehydroquinate synthase N-terminal" evidence="20">
    <location>
        <begin position="84"/>
        <end position="196"/>
    </location>
</feature>
<evidence type="ECO:0000256" key="17">
    <source>
        <dbReference type="ARBA" id="ARBA00023239"/>
    </source>
</evidence>
<keyword evidence="14 19" id="KW-0862">Zinc</keyword>